<feature type="transmembrane region" description="Helical" evidence="2">
    <location>
        <begin position="46"/>
        <end position="65"/>
    </location>
</feature>
<dbReference type="Pfam" id="PF00578">
    <property type="entry name" value="AhpC-TSA"/>
    <property type="match status" value="1"/>
</dbReference>
<dbReference type="PANTHER" id="PTHR42852">
    <property type="entry name" value="THIOL:DISULFIDE INTERCHANGE PROTEIN DSBE"/>
    <property type="match status" value="1"/>
</dbReference>
<dbReference type="Gene3D" id="3.40.30.10">
    <property type="entry name" value="Glutaredoxin"/>
    <property type="match status" value="1"/>
</dbReference>
<dbReference type="CDD" id="cd02966">
    <property type="entry name" value="TlpA_like_family"/>
    <property type="match status" value="1"/>
</dbReference>
<accession>A0ABW2NKS9</accession>
<keyword evidence="5" id="KW-1185">Reference proteome</keyword>
<evidence type="ECO:0000313" key="5">
    <source>
        <dbReference type="Proteomes" id="UP001596549"/>
    </source>
</evidence>
<dbReference type="InterPro" id="IPR000866">
    <property type="entry name" value="AhpC/TSA"/>
</dbReference>
<keyword evidence="2" id="KW-0472">Membrane</keyword>
<protein>
    <submittedName>
        <fullName evidence="4">Redoxin domain-containing protein</fullName>
    </submittedName>
</protein>
<gene>
    <name evidence="4" type="ORF">ACFQPF_05025</name>
</gene>
<sequence>MNSYIMIGNFPLKSDVLFLLVSGLAAYVLLYVLLRNDGHRKDMLNILSNSVITGLAVWKFSYVLFHPSAALNNPLNILYFSGSTPGILIGAIAGIAILLVSIRKQKLPFTALFFSATYAFTIFYALYFALRYMLAEQNTAEGILSLLMFAASVYLTFVKSRDIRNASLALVGISLVFTMANASPSVKKAEQPKAIETKAATIGIKPGNKAPNFELETLDSKTMNLSDQKGKVVFVNIWATWCPPCRAEMPEMQAFYKKYGGNEAEILAVNLTDSDSREAARKFAKENKLTFPVLLDTEGTVGSAYRAVTIPTTYIINKDGIITNRHIGPMDANTMENYLQQAQ</sequence>
<feature type="domain" description="Thioredoxin" evidence="3">
    <location>
        <begin position="204"/>
        <end position="343"/>
    </location>
</feature>
<comment type="caution">
    <text evidence="4">The sequence shown here is derived from an EMBL/GenBank/DDBJ whole genome shotgun (WGS) entry which is preliminary data.</text>
</comment>
<dbReference type="PANTHER" id="PTHR42852:SF1">
    <property type="entry name" value="THIOREDOXIN-LIKE PROTEIN YNEN"/>
    <property type="match status" value="1"/>
</dbReference>
<dbReference type="RefSeq" id="WP_379747184.1">
    <property type="nucleotide sequence ID" value="NZ_JBHTCP010000009.1"/>
</dbReference>
<evidence type="ECO:0000313" key="4">
    <source>
        <dbReference type="EMBL" id="MFC7371031.1"/>
    </source>
</evidence>
<feature type="transmembrane region" description="Helical" evidence="2">
    <location>
        <begin position="142"/>
        <end position="158"/>
    </location>
</feature>
<feature type="transmembrane region" description="Helical" evidence="2">
    <location>
        <begin position="107"/>
        <end position="130"/>
    </location>
</feature>
<evidence type="ECO:0000256" key="1">
    <source>
        <dbReference type="ARBA" id="ARBA00023157"/>
    </source>
</evidence>
<dbReference type="InterPro" id="IPR050553">
    <property type="entry name" value="Thioredoxin_ResA/DsbE_sf"/>
</dbReference>
<keyword evidence="2" id="KW-0812">Transmembrane</keyword>
<feature type="transmembrane region" description="Helical" evidence="2">
    <location>
        <begin position="77"/>
        <end position="100"/>
    </location>
</feature>
<dbReference type="InterPro" id="IPR036249">
    <property type="entry name" value="Thioredoxin-like_sf"/>
</dbReference>
<dbReference type="InterPro" id="IPR017937">
    <property type="entry name" value="Thioredoxin_CS"/>
</dbReference>
<name>A0ABW2NKS9_9BACL</name>
<dbReference type="EMBL" id="JBHTCP010000009">
    <property type="protein sequence ID" value="MFC7371031.1"/>
    <property type="molecule type" value="Genomic_DNA"/>
</dbReference>
<reference evidence="5" key="1">
    <citation type="journal article" date="2019" name="Int. J. Syst. Evol. Microbiol.">
        <title>The Global Catalogue of Microorganisms (GCM) 10K type strain sequencing project: providing services to taxonomists for standard genome sequencing and annotation.</title>
        <authorList>
            <consortium name="The Broad Institute Genomics Platform"/>
            <consortium name="The Broad Institute Genome Sequencing Center for Infectious Disease"/>
            <person name="Wu L."/>
            <person name="Ma J."/>
        </authorList>
    </citation>
    <scope>NUCLEOTIDE SEQUENCE [LARGE SCALE GENOMIC DNA]</scope>
    <source>
        <strain evidence="5">NBRC 106396</strain>
    </source>
</reference>
<dbReference type="SUPFAM" id="SSF52833">
    <property type="entry name" value="Thioredoxin-like"/>
    <property type="match status" value="1"/>
</dbReference>
<feature type="transmembrane region" description="Helical" evidence="2">
    <location>
        <begin position="16"/>
        <end position="34"/>
    </location>
</feature>
<dbReference type="PROSITE" id="PS00194">
    <property type="entry name" value="THIOREDOXIN_1"/>
    <property type="match status" value="1"/>
</dbReference>
<evidence type="ECO:0000256" key="2">
    <source>
        <dbReference type="SAM" id="Phobius"/>
    </source>
</evidence>
<proteinExistence type="predicted"/>
<organism evidence="4 5">
    <name type="scientific">Fictibacillus iocasae</name>
    <dbReference type="NCBI Taxonomy" id="2715437"/>
    <lineage>
        <taxon>Bacteria</taxon>
        <taxon>Bacillati</taxon>
        <taxon>Bacillota</taxon>
        <taxon>Bacilli</taxon>
        <taxon>Bacillales</taxon>
        <taxon>Fictibacillaceae</taxon>
        <taxon>Fictibacillus</taxon>
    </lineage>
</organism>
<dbReference type="InterPro" id="IPR013766">
    <property type="entry name" value="Thioredoxin_domain"/>
</dbReference>
<keyword evidence="1" id="KW-1015">Disulfide bond</keyword>
<keyword evidence="2" id="KW-1133">Transmembrane helix</keyword>
<dbReference type="PROSITE" id="PS51352">
    <property type="entry name" value="THIOREDOXIN_2"/>
    <property type="match status" value="1"/>
</dbReference>
<dbReference type="Proteomes" id="UP001596549">
    <property type="component" value="Unassembled WGS sequence"/>
</dbReference>
<evidence type="ECO:0000259" key="3">
    <source>
        <dbReference type="PROSITE" id="PS51352"/>
    </source>
</evidence>